<accession>A0A6C0IPK8</accession>
<dbReference type="AlphaFoldDB" id="A0A6C0IPK8"/>
<name>A0A6C0IPK8_9ZZZZ</name>
<sequence>MSWATCYSGSNNIHHSAPALMSDERIFTSYQSACDLNKSVREQEGITSNYTYRQYLQNNALSIINENTKSAASCSNRPCLNSNGGNTNKYMFDSCSDRTQPFGYESSDLKNMYLSSKILNGNLSGPIITQEELLIKKSARN</sequence>
<dbReference type="EMBL" id="MN740679">
    <property type="protein sequence ID" value="QHS80426.1"/>
    <property type="molecule type" value="Genomic_DNA"/>
</dbReference>
<evidence type="ECO:0000313" key="1">
    <source>
        <dbReference type="EMBL" id="QHS80426.1"/>
    </source>
</evidence>
<organism evidence="2">
    <name type="scientific">viral metagenome</name>
    <dbReference type="NCBI Taxonomy" id="1070528"/>
    <lineage>
        <taxon>unclassified sequences</taxon>
        <taxon>metagenomes</taxon>
        <taxon>organismal metagenomes</taxon>
    </lineage>
</organism>
<protein>
    <submittedName>
        <fullName evidence="2">Uncharacterized protein</fullName>
    </submittedName>
</protein>
<reference evidence="2" key="1">
    <citation type="journal article" date="2020" name="Nature">
        <title>Giant virus diversity and host interactions through global metagenomics.</title>
        <authorList>
            <person name="Schulz F."/>
            <person name="Roux S."/>
            <person name="Paez-Espino D."/>
            <person name="Jungbluth S."/>
            <person name="Walsh D.A."/>
            <person name="Denef V.J."/>
            <person name="McMahon K.D."/>
            <person name="Konstantinidis K.T."/>
            <person name="Eloe-Fadrosh E.A."/>
            <person name="Kyrpides N.C."/>
            <person name="Woyke T."/>
        </authorList>
    </citation>
    <scope>NUCLEOTIDE SEQUENCE</scope>
    <source>
        <strain evidence="2">GVMAG-M-3300024261-37</strain>
        <strain evidence="1">GVMAG-S-1039698-54</strain>
    </source>
</reference>
<evidence type="ECO:0000313" key="2">
    <source>
        <dbReference type="EMBL" id="QHT94932.1"/>
    </source>
</evidence>
<dbReference type="EMBL" id="MN740232">
    <property type="protein sequence ID" value="QHT94932.1"/>
    <property type="molecule type" value="Genomic_DNA"/>
</dbReference>
<proteinExistence type="predicted"/>